<evidence type="ECO:0008006" key="3">
    <source>
        <dbReference type="Google" id="ProtNLM"/>
    </source>
</evidence>
<sequence>MQKFSWGFVLLLGVGACSETPPQTPAASTAPAVQVAPAAAIRVRTLRAEQLPDPALLPPGQLLEARQWQDSRGENLLLITRRGPFHEKTTEYTDEESGVELFARQYVRQAAGRWQELWRMQDAIRNCAFDMWLGPLPGSTSITDLNADGETETTLVYQLTCRSDVSPSNLKLIMHAGRRKYALRGQTIVQYDSVPLAQRAPANPCCVDTLSEAELDAPEGYELYAGRYENEKDFRGAPPELLRYARQQWRKWSLQDQGGQL</sequence>
<reference evidence="1 2" key="1">
    <citation type="submission" date="2020-08" db="EMBL/GenBank/DDBJ databases">
        <title>Genomic Encyclopedia of Type Strains, Phase IV (KMG-IV): sequencing the most valuable type-strain genomes for metagenomic binning, comparative biology and taxonomic classification.</title>
        <authorList>
            <person name="Goeker M."/>
        </authorList>
    </citation>
    <scope>NUCLEOTIDE SEQUENCE [LARGE SCALE GENOMIC DNA]</scope>
    <source>
        <strain evidence="1 2">DSM 26718</strain>
    </source>
</reference>
<name>A0A7W9T2A8_9BACT</name>
<accession>A0A7W9T2A8</accession>
<dbReference type="NCBIfam" id="NF046077">
    <property type="entry name" value="LPS_M949_RS01915"/>
    <property type="match status" value="1"/>
</dbReference>
<proteinExistence type="predicted"/>
<dbReference type="InterPro" id="IPR058148">
    <property type="entry name" value="M949_RS01915-like_dom"/>
</dbReference>
<comment type="caution">
    <text evidence="1">The sequence shown here is derived from an EMBL/GenBank/DDBJ whole genome shotgun (WGS) entry which is preliminary data.</text>
</comment>
<organism evidence="1 2">
    <name type="scientific">Hymenobacter luteus</name>
    <dbReference type="NCBI Taxonomy" id="1411122"/>
    <lineage>
        <taxon>Bacteria</taxon>
        <taxon>Pseudomonadati</taxon>
        <taxon>Bacteroidota</taxon>
        <taxon>Cytophagia</taxon>
        <taxon>Cytophagales</taxon>
        <taxon>Hymenobacteraceae</taxon>
        <taxon>Hymenobacter</taxon>
    </lineage>
</organism>
<dbReference type="AlphaFoldDB" id="A0A7W9T2A8"/>
<protein>
    <recommendedName>
        <fullName evidence="3">Lipoprotein</fullName>
    </recommendedName>
</protein>
<keyword evidence="2" id="KW-1185">Reference proteome</keyword>
<dbReference type="RefSeq" id="WP_183404385.1">
    <property type="nucleotide sequence ID" value="NZ_JACHGG010000004.1"/>
</dbReference>
<dbReference type="EMBL" id="JACHGG010000004">
    <property type="protein sequence ID" value="MBB6060287.1"/>
    <property type="molecule type" value="Genomic_DNA"/>
</dbReference>
<dbReference type="PROSITE" id="PS51257">
    <property type="entry name" value="PROKAR_LIPOPROTEIN"/>
    <property type="match status" value="1"/>
</dbReference>
<evidence type="ECO:0000313" key="1">
    <source>
        <dbReference type="EMBL" id="MBB6060287.1"/>
    </source>
</evidence>
<gene>
    <name evidence="1" type="ORF">HNQ93_003153</name>
</gene>
<evidence type="ECO:0000313" key="2">
    <source>
        <dbReference type="Proteomes" id="UP000532746"/>
    </source>
</evidence>
<dbReference type="Proteomes" id="UP000532746">
    <property type="component" value="Unassembled WGS sequence"/>
</dbReference>